<organism evidence="2 3">
    <name type="scientific">Poseidonocella sedimentorum</name>
    <dbReference type="NCBI Taxonomy" id="871652"/>
    <lineage>
        <taxon>Bacteria</taxon>
        <taxon>Pseudomonadati</taxon>
        <taxon>Pseudomonadota</taxon>
        <taxon>Alphaproteobacteria</taxon>
        <taxon>Rhodobacterales</taxon>
        <taxon>Roseobacteraceae</taxon>
        <taxon>Poseidonocella</taxon>
    </lineage>
</organism>
<feature type="transmembrane region" description="Helical" evidence="1">
    <location>
        <begin position="28"/>
        <end position="58"/>
    </location>
</feature>
<reference evidence="2 3" key="1">
    <citation type="submission" date="2016-10" db="EMBL/GenBank/DDBJ databases">
        <authorList>
            <person name="de Groot N.N."/>
        </authorList>
    </citation>
    <scope>NUCLEOTIDE SEQUENCE [LARGE SCALE GENOMIC DNA]</scope>
    <source>
        <strain evidence="3">KMM 9023,NRIC 0796,JCM 17311,KCTC 23692</strain>
    </source>
</reference>
<dbReference type="InterPro" id="IPR025498">
    <property type="entry name" value="DUF4389"/>
</dbReference>
<dbReference type="OrthoDB" id="7933712at2"/>
<sequence length="100" mass="11227">MAEHDHLDGRIRGERPEPEARDGLLMRLIFTVLIAILINLAQTVLVVVTVIQFVIMLLHGGKPNDRLAEFGLDLGVWIAKAVRYQTAGSDVKPWPWTDLD</sequence>
<dbReference type="Pfam" id="PF14333">
    <property type="entry name" value="DUF4389"/>
    <property type="match status" value="1"/>
</dbReference>
<keyword evidence="1" id="KW-1133">Transmembrane helix</keyword>
<evidence type="ECO:0000256" key="1">
    <source>
        <dbReference type="SAM" id="Phobius"/>
    </source>
</evidence>
<dbReference type="EMBL" id="FOYI01000006">
    <property type="protein sequence ID" value="SFR10508.1"/>
    <property type="molecule type" value="Genomic_DNA"/>
</dbReference>
<proteinExistence type="predicted"/>
<dbReference type="STRING" id="871652.SAMN04515673_10674"/>
<keyword evidence="1" id="KW-0472">Membrane</keyword>
<evidence type="ECO:0000313" key="2">
    <source>
        <dbReference type="EMBL" id="SFR10508.1"/>
    </source>
</evidence>
<evidence type="ECO:0008006" key="4">
    <source>
        <dbReference type="Google" id="ProtNLM"/>
    </source>
</evidence>
<gene>
    <name evidence="2" type="ORF">SAMN04515673_10674</name>
</gene>
<protein>
    <recommendedName>
        <fullName evidence="4">DUF4389 domain-containing protein</fullName>
    </recommendedName>
</protein>
<dbReference type="AlphaFoldDB" id="A0A1I6DYZ8"/>
<dbReference type="RefSeq" id="WP_092080239.1">
    <property type="nucleotide sequence ID" value="NZ_FOYI01000006.1"/>
</dbReference>
<name>A0A1I6DYZ8_9RHOB</name>
<evidence type="ECO:0000313" key="3">
    <source>
        <dbReference type="Proteomes" id="UP000199302"/>
    </source>
</evidence>
<accession>A0A1I6DYZ8</accession>
<keyword evidence="3" id="KW-1185">Reference proteome</keyword>
<dbReference type="Proteomes" id="UP000199302">
    <property type="component" value="Unassembled WGS sequence"/>
</dbReference>
<keyword evidence="1" id="KW-0812">Transmembrane</keyword>